<feature type="chain" id="PRO_5012823913" description="Transporter" evidence="1">
    <location>
        <begin position="22"/>
        <end position="224"/>
    </location>
</feature>
<accession>A0A1X6YG30</accession>
<reference evidence="2 3" key="1">
    <citation type="submission" date="2017-03" db="EMBL/GenBank/DDBJ databases">
        <authorList>
            <person name="Afonso C.L."/>
            <person name="Miller P.J."/>
            <person name="Scott M.A."/>
            <person name="Spackman E."/>
            <person name="Goraichik I."/>
            <person name="Dimitrov K.M."/>
            <person name="Suarez D.L."/>
            <person name="Swayne D.E."/>
        </authorList>
    </citation>
    <scope>NUCLEOTIDE SEQUENCE [LARGE SCALE GENOMIC DNA]</scope>
    <source>
        <strain evidence="2 3">CECT 8625</strain>
    </source>
</reference>
<organism evidence="2 3">
    <name type="scientific">Roseivivax jejudonensis</name>
    <dbReference type="NCBI Taxonomy" id="1529041"/>
    <lineage>
        <taxon>Bacteria</taxon>
        <taxon>Pseudomonadati</taxon>
        <taxon>Pseudomonadota</taxon>
        <taxon>Alphaproteobacteria</taxon>
        <taxon>Rhodobacterales</taxon>
        <taxon>Roseobacteraceae</taxon>
        <taxon>Roseivivax</taxon>
    </lineage>
</organism>
<dbReference type="AlphaFoldDB" id="A0A1X6YG30"/>
<name>A0A1X6YG30_9RHOB</name>
<evidence type="ECO:0000313" key="2">
    <source>
        <dbReference type="EMBL" id="SLN20431.1"/>
    </source>
</evidence>
<proteinExistence type="predicted"/>
<protein>
    <recommendedName>
        <fullName evidence="4">Transporter</fullName>
    </recommendedName>
</protein>
<dbReference type="EMBL" id="FWFK01000001">
    <property type="protein sequence ID" value="SLN20431.1"/>
    <property type="molecule type" value="Genomic_DNA"/>
</dbReference>
<dbReference type="Proteomes" id="UP000193570">
    <property type="component" value="Unassembled WGS sequence"/>
</dbReference>
<evidence type="ECO:0000256" key="1">
    <source>
        <dbReference type="SAM" id="SignalP"/>
    </source>
</evidence>
<sequence>MCVWRVWAALVCATSVFVTDAAAGAWPRERGAWFASATVNLTWPQDLGDVDRAAPDGRYDALYLEYGLTDRITLGLDVGRSVSGEAKLVAFAQHPVLPADAPLRAAAQLGIGKIDDRDVLRPGLSVGRGWEGGWLSTDALLEQPFDGTGADVKLDATWGLRLRADRRLILQLQTGKQTGDPAFARLAPSLVMPLRGPLSAEVGGTYGVTGDDSVGLKLGLWAEF</sequence>
<gene>
    <name evidence="2" type="ORF">ROJ8625_00737</name>
</gene>
<evidence type="ECO:0000313" key="3">
    <source>
        <dbReference type="Proteomes" id="UP000193570"/>
    </source>
</evidence>
<dbReference type="OrthoDB" id="7857490at2"/>
<feature type="signal peptide" evidence="1">
    <location>
        <begin position="1"/>
        <end position="21"/>
    </location>
</feature>
<evidence type="ECO:0008006" key="4">
    <source>
        <dbReference type="Google" id="ProtNLM"/>
    </source>
</evidence>
<keyword evidence="3" id="KW-1185">Reference proteome</keyword>
<keyword evidence="1" id="KW-0732">Signal</keyword>